<dbReference type="Proteomes" id="UP000182235">
    <property type="component" value="Unassembled WGS sequence"/>
</dbReference>
<proteinExistence type="predicted"/>
<evidence type="ECO:0000313" key="2">
    <source>
        <dbReference type="Proteomes" id="UP000182235"/>
    </source>
</evidence>
<dbReference type="Gene3D" id="3.10.28.20">
    <property type="entry name" value="Acetamidase/Formamidase-like domains"/>
    <property type="match status" value="1"/>
</dbReference>
<dbReference type="Gene3D" id="2.60.120.580">
    <property type="entry name" value="Acetamidase/Formamidase-like domains"/>
    <property type="match status" value="2"/>
</dbReference>
<dbReference type="PANTHER" id="PTHR31891">
    <property type="entry name" value="FORMAMIDASE C869.04-RELATED"/>
    <property type="match status" value="1"/>
</dbReference>
<dbReference type="OrthoDB" id="3335528at2759"/>
<name>A0A1J9QU53_9EURO</name>
<accession>A0A1J9QU53</accession>
<comment type="caution">
    <text evidence="1">The sequence shown here is derived from an EMBL/GenBank/DDBJ whole genome shotgun (WGS) entry which is preliminary data.</text>
</comment>
<organism evidence="1 2">
    <name type="scientific">Emergomyces pasteurianus Ep9510</name>
    <dbReference type="NCBI Taxonomy" id="1447872"/>
    <lineage>
        <taxon>Eukaryota</taxon>
        <taxon>Fungi</taxon>
        <taxon>Dikarya</taxon>
        <taxon>Ascomycota</taxon>
        <taxon>Pezizomycotina</taxon>
        <taxon>Eurotiomycetes</taxon>
        <taxon>Eurotiomycetidae</taxon>
        <taxon>Onygenales</taxon>
        <taxon>Ajellomycetaceae</taxon>
        <taxon>Emergomyces</taxon>
    </lineage>
</organism>
<evidence type="ECO:0000313" key="1">
    <source>
        <dbReference type="EMBL" id="OJD19727.1"/>
    </source>
</evidence>
<evidence type="ECO:0008006" key="3">
    <source>
        <dbReference type="Google" id="ProtNLM"/>
    </source>
</evidence>
<dbReference type="GO" id="GO:0016811">
    <property type="term" value="F:hydrolase activity, acting on carbon-nitrogen (but not peptide) bonds, in linear amides"/>
    <property type="evidence" value="ECO:0007669"/>
    <property type="project" value="InterPro"/>
</dbReference>
<dbReference type="PANTHER" id="PTHR31891:SF1">
    <property type="entry name" value="FORMAMIDASE C869.04-RELATED"/>
    <property type="match status" value="1"/>
</dbReference>
<dbReference type="SUPFAM" id="SSF141130">
    <property type="entry name" value="Acetamidase/Formamidase-like"/>
    <property type="match status" value="1"/>
</dbReference>
<dbReference type="STRING" id="1447872.A0A1J9QU53"/>
<dbReference type="Pfam" id="PF03069">
    <property type="entry name" value="FmdA_AmdA"/>
    <property type="match status" value="2"/>
</dbReference>
<gene>
    <name evidence="1" type="ORF">AJ78_00350</name>
</gene>
<dbReference type="AlphaFoldDB" id="A0A1J9QU53"/>
<protein>
    <recommendedName>
        <fullName evidence="3">Acetamidase/formamidase</fullName>
    </recommendedName>
</protein>
<reference evidence="1 2" key="1">
    <citation type="submission" date="2015-07" db="EMBL/GenBank/DDBJ databases">
        <title>Emmonsia species relationships and genome sequence.</title>
        <authorList>
            <consortium name="The Broad Institute Genomics Platform"/>
            <person name="Cuomo C.A."/>
            <person name="Munoz J.F."/>
            <person name="Imamovic A."/>
            <person name="Priest M.E."/>
            <person name="Young S."/>
            <person name="Clay O.K."/>
            <person name="McEwen J.G."/>
        </authorList>
    </citation>
    <scope>NUCLEOTIDE SEQUENCE [LARGE SCALE GENOMIC DNA]</scope>
    <source>
        <strain evidence="1 2">UAMH 9510</strain>
    </source>
</reference>
<keyword evidence="2" id="KW-1185">Reference proteome</keyword>
<dbReference type="VEuPathDB" id="FungiDB:AJ78_00350"/>
<sequence length="327" mass="35662">MTHGIPSKTIHIHRHQQHVKWSKQIPPVHTINSGDIIHFDAIDGSNGQITKTSTKRALSTFDLMLADPAVGPVFVTGAEPGDVLQVEILELETTDWGWTAIFPGFGLLADEFPEQVLKIWHLDPNLPYALFKEGIRIPKRPFLGVMGVAPGKEGDFSMIPPMNTGGNIDCRYLTVGSKLYLPVQTPGALFSCGDGHIAQGDGEVCGTAIETSLKATLRLSVHKNQPWITAPQFQTPPRPAGIHDADQALAADKGEYATMGIDPDLLEAARKATRNLIEWLVRNKGLTREEAYMLASVVGNLKITEIVDMPNYAVAMSLPLNIFVSES</sequence>
<dbReference type="InterPro" id="IPR004304">
    <property type="entry name" value="FmdA_AmdA"/>
</dbReference>
<dbReference type="EMBL" id="LGRN01000005">
    <property type="protein sequence ID" value="OJD19727.1"/>
    <property type="molecule type" value="Genomic_DNA"/>
</dbReference>